<feature type="compositionally biased region" description="Polar residues" evidence="8">
    <location>
        <begin position="50"/>
        <end position="81"/>
    </location>
</feature>
<dbReference type="GO" id="GO:0005634">
    <property type="term" value="C:nucleus"/>
    <property type="evidence" value="ECO:0007669"/>
    <property type="project" value="UniProtKB-SubCell"/>
</dbReference>
<feature type="region of interest" description="Disordered" evidence="8">
    <location>
        <begin position="1"/>
        <end position="138"/>
    </location>
</feature>
<accession>A0AA38VH13</accession>
<evidence type="ECO:0000256" key="8">
    <source>
        <dbReference type="SAM" id="MobiDB-lite"/>
    </source>
</evidence>
<evidence type="ECO:0000259" key="9">
    <source>
        <dbReference type="PROSITE" id="PS50217"/>
    </source>
</evidence>
<gene>
    <name evidence="10" type="ORF">NKR23_g11264</name>
</gene>
<keyword evidence="6" id="KW-0834">Unfolded protein response</keyword>
<comment type="caution">
    <text evidence="10">The sequence shown here is derived from an EMBL/GenBank/DDBJ whole genome shotgun (WGS) entry which is preliminary data.</text>
</comment>
<dbReference type="GO" id="GO:0045944">
    <property type="term" value="P:positive regulation of transcription by RNA polymerase II"/>
    <property type="evidence" value="ECO:0007669"/>
    <property type="project" value="InterPro"/>
</dbReference>
<keyword evidence="11" id="KW-1185">Reference proteome</keyword>
<dbReference type="AlphaFoldDB" id="A0AA38VH13"/>
<protein>
    <submittedName>
        <fullName evidence="10">Transcriptional activator hac1</fullName>
    </submittedName>
</protein>
<dbReference type="GO" id="GO:0003677">
    <property type="term" value="F:DNA binding"/>
    <property type="evidence" value="ECO:0007669"/>
    <property type="project" value="UniProtKB-KW"/>
</dbReference>
<feature type="compositionally biased region" description="Basic and acidic residues" evidence="8">
    <location>
        <begin position="111"/>
        <end position="125"/>
    </location>
</feature>
<evidence type="ECO:0000256" key="5">
    <source>
        <dbReference type="ARBA" id="ARBA00023163"/>
    </source>
</evidence>
<keyword evidence="7" id="KW-0539">Nucleus</keyword>
<evidence type="ECO:0000256" key="2">
    <source>
        <dbReference type="ARBA" id="ARBA00007163"/>
    </source>
</evidence>
<evidence type="ECO:0000256" key="4">
    <source>
        <dbReference type="ARBA" id="ARBA00023125"/>
    </source>
</evidence>
<comment type="similarity">
    <text evidence="2">Belongs to the bZIP family.</text>
</comment>
<keyword evidence="3" id="KW-0805">Transcription regulation</keyword>
<dbReference type="GO" id="GO:0006986">
    <property type="term" value="P:response to unfolded protein"/>
    <property type="evidence" value="ECO:0007669"/>
    <property type="project" value="UniProtKB-KW"/>
</dbReference>
<dbReference type="InterPro" id="IPR004827">
    <property type="entry name" value="bZIP"/>
</dbReference>
<evidence type="ECO:0000256" key="3">
    <source>
        <dbReference type="ARBA" id="ARBA00023015"/>
    </source>
</evidence>
<dbReference type="InterPro" id="IPR044280">
    <property type="entry name" value="Hac1/HY5"/>
</dbReference>
<dbReference type="PANTHER" id="PTHR46714:SF6">
    <property type="entry name" value="TRANSCRIPTIONAL ACTIVATOR HAC1"/>
    <property type="match status" value="1"/>
</dbReference>
<organism evidence="10 11">
    <name type="scientific">Pleurostoma richardsiae</name>
    <dbReference type="NCBI Taxonomy" id="41990"/>
    <lineage>
        <taxon>Eukaryota</taxon>
        <taxon>Fungi</taxon>
        <taxon>Dikarya</taxon>
        <taxon>Ascomycota</taxon>
        <taxon>Pezizomycotina</taxon>
        <taxon>Sordariomycetes</taxon>
        <taxon>Sordariomycetidae</taxon>
        <taxon>Calosphaeriales</taxon>
        <taxon>Pleurostomataceae</taxon>
        <taxon>Pleurostoma</taxon>
    </lineage>
</organism>
<evidence type="ECO:0000256" key="1">
    <source>
        <dbReference type="ARBA" id="ARBA00004123"/>
    </source>
</evidence>
<dbReference type="PROSITE" id="PS50217">
    <property type="entry name" value="BZIP"/>
    <property type="match status" value="1"/>
</dbReference>
<reference evidence="10" key="1">
    <citation type="submission" date="2022-07" db="EMBL/GenBank/DDBJ databases">
        <title>Fungi with potential for degradation of polypropylene.</title>
        <authorList>
            <person name="Gostincar C."/>
        </authorList>
    </citation>
    <scope>NUCLEOTIDE SEQUENCE</scope>
    <source>
        <strain evidence="10">EXF-13308</strain>
    </source>
</reference>
<keyword evidence="4" id="KW-0238">DNA-binding</keyword>
<evidence type="ECO:0000313" key="10">
    <source>
        <dbReference type="EMBL" id="KAJ9132325.1"/>
    </source>
</evidence>
<dbReference type="InterPro" id="IPR046347">
    <property type="entry name" value="bZIP_sf"/>
</dbReference>
<evidence type="ECO:0000313" key="11">
    <source>
        <dbReference type="Proteomes" id="UP001174694"/>
    </source>
</evidence>
<dbReference type="GO" id="GO:0000981">
    <property type="term" value="F:DNA-binding transcription factor activity, RNA polymerase II-specific"/>
    <property type="evidence" value="ECO:0007669"/>
    <property type="project" value="InterPro"/>
</dbReference>
<name>A0AA38VH13_9PEZI</name>
<dbReference type="PANTHER" id="PTHR46714">
    <property type="entry name" value="TRANSCRIPTIONAL ACTIVATOR HAC1"/>
    <property type="match status" value="1"/>
</dbReference>
<dbReference type="Proteomes" id="UP001174694">
    <property type="component" value="Unassembled WGS sequence"/>
</dbReference>
<feature type="domain" description="BZIP" evidence="9">
    <location>
        <begin position="117"/>
        <end position="174"/>
    </location>
</feature>
<keyword evidence="5" id="KW-0804">Transcription</keyword>
<sequence length="416" mass="45161">MDSWKSETMSPDPKFEDSPAESFLSAPGDMYPSLFGTPSSTAMDPLEIRTPQSLIDDQGSDLSVLTSLPLSQNSTTEQSSTFEKKSAKKRKSWGQVLPEPKTHLPPRKRAKTEDEKEQRRVERVLRNRRAAQSSRERKRLEVEALEQRNKLLEAALLQARKTNVMLVEELSRFRRNSGVATSSFDSFRPDPVTLSQQLFSSQDSHRPLEQDKSSLMDELLISTQRSDTVNPASLSPALTAVPEESDADDVDSAFTAAASAAAVRARVAEDSPDVTQHPAEVLCVDLQSPPVVEYNIGDPFCLPAAIDADSYVLESGLLSSPNSGDFEYDHMASDSAFPFPAASTNNLELFDINDFLNNDEATVASASSGGGRSAKVQPPTLNEPEAQVSPKDPSLQPRPGASTYGCDDGGIAVGVI</sequence>
<evidence type="ECO:0000256" key="6">
    <source>
        <dbReference type="ARBA" id="ARBA00023230"/>
    </source>
</evidence>
<dbReference type="CDD" id="cd14710">
    <property type="entry name" value="bZIP_HAC1-like"/>
    <property type="match status" value="1"/>
</dbReference>
<proteinExistence type="inferred from homology"/>
<dbReference type="SUPFAM" id="SSF57959">
    <property type="entry name" value="Leucine zipper domain"/>
    <property type="match status" value="1"/>
</dbReference>
<dbReference type="EMBL" id="JANBVO010000058">
    <property type="protein sequence ID" value="KAJ9132325.1"/>
    <property type="molecule type" value="Genomic_DNA"/>
</dbReference>
<comment type="subcellular location">
    <subcellularLocation>
        <location evidence="1">Nucleus</location>
    </subcellularLocation>
</comment>
<evidence type="ECO:0000256" key="7">
    <source>
        <dbReference type="ARBA" id="ARBA00023242"/>
    </source>
</evidence>
<feature type="region of interest" description="Disordered" evidence="8">
    <location>
        <begin position="363"/>
        <end position="408"/>
    </location>
</feature>